<evidence type="ECO:0000313" key="6">
    <source>
        <dbReference type="Ensembl" id="ENSAPOP00000009447.1"/>
    </source>
</evidence>
<dbReference type="SUPFAM" id="SSF48726">
    <property type="entry name" value="Immunoglobulin"/>
    <property type="match status" value="1"/>
</dbReference>
<dbReference type="GO" id="GO:0016020">
    <property type="term" value="C:membrane"/>
    <property type="evidence" value="ECO:0007669"/>
    <property type="project" value="UniProtKB-SubCell"/>
</dbReference>
<protein>
    <recommendedName>
        <fullName evidence="8">Ig-like domain-containing protein</fullName>
    </recommendedName>
</protein>
<keyword evidence="2" id="KW-0732">Signal</keyword>
<evidence type="ECO:0000256" key="1">
    <source>
        <dbReference type="ARBA" id="ARBA00004370"/>
    </source>
</evidence>
<proteinExistence type="predicted"/>
<dbReference type="STRING" id="80966.ENSAPOP00000009447"/>
<evidence type="ECO:0000256" key="4">
    <source>
        <dbReference type="ARBA" id="ARBA00023180"/>
    </source>
</evidence>
<dbReference type="InParanoid" id="A0A3Q1F066"/>
<keyword evidence="5" id="KW-0812">Transmembrane</keyword>
<comment type="subcellular location">
    <subcellularLocation>
        <location evidence="1">Membrane</location>
    </subcellularLocation>
</comment>
<evidence type="ECO:0000256" key="2">
    <source>
        <dbReference type="ARBA" id="ARBA00022729"/>
    </source>
</evidence>
<organism evidence="6 7">
    <name type="scientific">Acanthochromis polyacanthus</name>
    <name type="common">spiny chromis</name>
    <dbReference type="NCBI Taxonomy" id="80966"/>
    <lineage>
        <taxon>Eukaryota</taxon>
        <taxon>Metazoa</taxon>
        <taxon>Chordata</taxon>
        <taxon>Craniata</taxon>
        <taxon>Vertebrata</taxon>
        <taxon>Euteleostomi</taxon>
        <taxon>Actinopterygii</taxon>
        <taxon>Neopterygii</taxon>
        <taxon>Teleostei</taxon>
        <taxon>Neoteleostei</taxon>
        <taxon>Acanthomorphata</taxon>
        <taxon>Ovalentaria</taxon>
        <taxon>Pomacentridae</taxon>
        <taxon>Acanthochromis</taxon>
    </lineage>
</organism>
<sequence>MKLHYDSKWIRCVYLTMRTNISKNQVTNYLEVGGKLILQPEPFSDPVRNITWRLNDNIVGEWNEGQPLVYSAVFKDRASVENTTGVLEISNIMKTDSGLYTVEINNRIQDGGYDVAVIKRVPKPVVMLTPLTCTKESKSCFLSCGGDITEAGPVTFYFKKGDGGWEEVTQYITIMNDKDTQAVKKLSCRMKNPLGQKDSEAVDNPFYVAPSRWKFVVVVLGVLAVVAAVVAGGLYYNNHHKNSSRTPKRSTFF</sequence>
<dbReference type="InterPro" id="IPR013783">
    <property type="entry name" value="Ig-like_fold"/>
</dbReference>
<evidence type="ECO:0000256" key="5">
    <source>
        <dbReference type="SAM" id="Phobius"/>
    </source>
</evidence>
<evidence type="ECO:0000313" key="7">
    <source>
        <dbReference type="Proteomes" id="UP000257200"/>
    </source>
</evidence>
<accession>A0A3Q1F066</accession>
<dbReference type="AlphaFoldDB" id="A0A3Q1F066"/>
<reference evidence="6" key="1">
    <citation type="submission" date="2025-08" db="UniProtKB">
        <authorList>
            <consortium name="Ensembl"/>
        </authorList>
    </citation>
    <scope>IDENTIFICATION</scope>
</reference>
<keyword evidence="5" id="KW-1133">Transmembrane helix</keyword>
<keyword evidence="7" id="KW-1185">Reference proteome</keyword>
<keyword evidence="4" id="KW-0325">Glycoprotein</keyword>
<dbReference type="Proteomes" id="UP000257200">
    <property type="component" value="Unplaced"/>
</dbReference>
<keyword evidence="3 5" id="KW-0472">Membrane</keyword>
<evidence type="ECO:0008006" key="8">
    <source>
        <dbReference type="Google" id="ProtNLM"/>
    </source>
</evidence>
<reference evidence="6" key="2">
    <citation type="submission" date="2025-09" db="UniProtKB">
        <authorList>
            <consortium name="Ensembl"/>
        </authorList>
    </citation>
    <scope>IDENTIFICATION</scope>
</reference>
<dbReference type="GeneTree" id="ENSGT00610000086518"/>
<evidence type="ECO:0000256" key="3">
    <source>
        <dbReference type="ARBA" id="ARBA00023136"/>
    </source>
</evidence>
<dbReference type="InterPro" id="IPR015631">
    <property type="entry name" value="CD2/SLAM_rcpt"/>
</dbReference>
<dbReference type="PANTHER" id="PTHR12080">
    <property type="entry name" value="SIGNALING LYMPHOCYTIC ACTIVATION MOLECULE"/>
    <property type="match status" value="1"/>
</dbReference>
<dbReference type="PANTHER" id="PTHR12080:SF125">
    <property type="entry name" value="CD48 ANTIGEN-LIKE"/>
    <property type="match status" value="1"/>
</dbReference>
<dbReference type="InterPro" id="IPR036179">
    <property type="entry name" value="Ig-like_dom_sf"/>
</dbReference>
<feature type="transmembrane region" description="Helical" evidence="5">
    <location>
        <begin position="213"/>
        <end position="236"/>
    </location>
</feature>
<name>A0A3Q1F066_9TELE</name>
<dbReference type="Gene3D" id="2.60.40.10">
    <property type="entry name" value="Immunoglobulins"/>
    <property type="match status" value="1"/>
</dbReference>
<dbReference type="Ensembl" id="ENSAPOT00000001526.1">
    <property type="protein sequence ID" value="ENSAPOP00000009447.1"/>
    <property type="gene ID" value="ENSAPOG00000011751.1"/>
</dbReference>